<dbReference type="EMBL" id="KU963390">
    <property type="protein sequence ID" value="ANI75635.1"/>
    <property type="molecule type" value="Genomic_DNA"/>
</dbReference>
<name>A0A191T962_ECOLX</name>
<reference evidence="2" key="1">
    <citation type="submission" date="2016-03" db="EMBL/GenBank/DDBJ databases">
        <title>Resistome analysis of KPC-2-producing Escherichia coli ST224 strain isolated in Brazil using whole genome sequencing.</title>
        <authorList>
            <person name="Rossi I.G."/>
            <person name="Araujo B.F."/>
            <person name="Cerdeira L.T."/>
            <person name="Campos P.A."/>
            <person name="Royer S."/>
            <person name="Ferreira M.L."/>
            <person name="Batistao D.W.F."/>
            <person name="Souza T.A."/>
            <person name="Vancan S.I.S."/>
            <person name="Lincopan N."/>
            <person name="Gontijo-Filho P.P."/>
            <person name="Ribas R.M."/>
        </authorList>
    </citation>
    <scope>NUCLEOTIDE SEQUENCE</scope>
    <source>
        <strain evidence="2">ECO37</strain>
        <plasmid evidence="2">ECO37P2</plasmid>
    </source>
</reference>
<sequence>MMENKITISKLMWNCGLFIFVFCSFIFLLASIPLNTNMNETAYNIRGIIIVLLIISNVLSGAIFLGNLLTYIEQQKKP</sequence>
<geneLocation type="plasmid" evidence="2">
    <name>ECO37P2</name>
</geneLocation>
<evidence type="ECO:0000313" key="2">
    <source>
        <dbReference type="EMBL" id="ANI75635.1"/>
    </source>
</evidence>
<accession>A0A191T962</accession>
<evidence type="ECO:0000256" key="1">
    <source>
        <dbReference type="SAM" id="Phobius"/>
    </source>
</evidence>
<organism evidence="2">
    <name type="scientific">Escherichia coli</name>
    <dbReference type="NCBI Taxonomy" id="562"/>
    <lineage>
        <taxon>Bacteria</taxon>
        <taxon>Pseudomonadati</taxon>
        <taxon>Pseudomonadota</taxon>
        <taxon>Gammaproteobacteria</taxon>
        <taxon>Enterobacterales</taxon>
        <taxon>Enterobacteriaceae</taxon>
        <taxon>Escherichia</taxon>
    </lineage>
</organism>
<keyword evidence="1" id="KW-0812">Transmembrane</keyword>
<protein>
    <submittedName>
        <fullName evidence="2">Uncharacterized protein</fullName>
    </submittedName>
</protein>
<feature type="transmembrane region" description="Helical" evidence="1">
    <location>
        <begin position="45"/>
        <end position="72"/>
    </location>
</feature>
<keyword evidence="2" id="KW-0614">Plasmid</keyword>
<keyword evidence="1" id="KW-1133">Transmembrane helix</keyword>
<keyword evidence="1" id="KW-0472">Membrane</keyword>
<feature type="transmembrane region" description="Helical" evidence="1">
    <location>
        <begin position="12"/>
        <end position="33"/>
    </location>
</feature>
<proteinExistence type="predicted"/>
<dbReference type="AlphaFoldDB" id="A0A191T962"/>